<organism evidence="1 2">
    <name type="scientific">Pseudomonas phage Noxifer</name>
    <dbReference type="NCBI Taxonomy" id="2006684"/>
    <lineage>
        <taxon>Viruses</taxon>
        <taxon>Duplodnaviria</taxon>
        <taxon>Heunggongvirae</taxon>
        <taxon>Uroviricota</taxon>
        <taxon>Caudoviricetes</taxon>
        <taxon>Chimalliviridae</taxon>
        <taxon>Noxifervirus</taxon>
        <taxon>Noxifervirus noxifer</taxon>
    </lineage>
</organism>
<keyword evidence="2" id="KW-1185">Reference proteome</keyword>
<evidence type="ECO:0000313" key="2">
    <source>
        <dbReference type="Proteomes" id="UP000224829"/>
    </source>
</evidence>
<gene>
    <name evidence="1" type="ORF">NOXIFER_254</name>
</gene>
<dbReference type="Proteomes" id="UP000224829">
    <property type="component" value="Segment"/>
</dbReference>
<proteinExistence type="predicted"/>
<dbReference type="EMBL" id="MF063068">
    <property type="protein sequence ID" value="ARV77419.1"/>
    <property type="molecule type" value="Genomic_DNA"/>
</dbReference>
<reference evidence="1 2" key="1">
    <citation type="submission" date="2017-05" db="EMBL/GenBank/DDBJ databases">
        <authorList>
            <person name="Song R."/>
            <person name="Chenine A.L."/>
            <person name="Ruprecht R.M."/>
        </authorList>
    </citation>
    <scope>NUCLEOTIDE SEQUENCE [LARGE SCALE GENOMIC DNA]</scope>
</reference>
<accession>A0A1Y0T0V9</accession>
<protein>
    <recommendedName>
        <fullName evidence="3">Phosphohydrolase</fullName>
    </recommendedName>
</protein>
<evidence type="ECO:0008006" key="3">
    <source>
        <dbReference type="Google" id="ProtNLM"/>
    </source>
</evidence>
<evidence type="ECO:0000313" key="1">
    <source>
        <dbReference type="EMBL" id="ARV77419.1"/>
    </source>
</evidence>
<name>A0A1Y0T0V9_9CAUD</name>
<dbReference type="SUPFAM" id="SSF109604">
    <property type="entry name" value="HD-domain/PDEase-like"/>
    <property type="match status" value="1"/>
</dbReference>
<dbReference type="OrthoDB" id="10704at10239"/>
<sequence>MIVSELRDRLIGKLSHAYKVNDRAHQIGHFNAVDVCGNEINNRLQLGYDPKLIMLVAYTHDLFAWSRVNHHILSSQFVLTSDITHFTELDAKDRILVAAGCMEHRASRKEGFSSEFAKLMNCADRELPGDVSAMLERAIQYRLSDECMEDEAYSRQKVYPAAVAHIKEKFGTGGYASYPDLYLQCFERELNQQREDIKNL</sequence>